<feature type="transmembrane region" description="Helical" evidence="7">
    <location>
        <begin position="47"/>
        <end position="66"/>
    </location>
</feature>
<dbReference type="GO" id="GO:0005315">
    <property type="term" value="F:phosphate transmembrane transporter activity"/>
    <property type="evidence" value="ECO:0007669"/>
    <property type="project" value="InterPro"/>
</dbReference>
<keyword evidence="6 7" id="KW-0472">Membrane</keyword>
<feature type="region of interest" description="Disordered" evidence="8">
    <location>
        <begin position="292"/>
        <end position="314"/>
    </location>
</feature>
<proteinExistence type="inferred from homology"/>
<evidence type="ECO:0000256" key="1">
    <source>
        <dbReference type="ARBA" id="ARBA00004141"/>
    </source>
</evidence>
<dbReference type="PANTHER" id="PTHR11101:SF80">
    <property type="entry name" value="PHOSPHATE TRANSPORTER"/>
    <property type="match status" value="1"/>
</dbReference>
<dbReference type="EMBL" id="BSXN01000492">
    <property type="protein sequence ID" value="GME68791.1"/>
    <property type="molecule type" value="Genomic_DNA"/>
</dbReference>
<feature type="transmembrane region" description="Helical" evidence="7">
    <location>
        <begin position="145"/>
        <end position="169"/>
    </location>
</feature>
<dbReference type="GO" id="GO:0016020">
    <property type="term" value="C:membrane"/>
    <property type="evidence" value="ECO:0007669"/>
    <property type="project" value="UniProtKB-SubCell"/>
</dbReference>
<comment type="caution">
    <text evidence="9">The sequence shown here is derived from an EMBL/GenBank/DDBJ whole genome shotgun (WGS) entry which is preliminary data.</text>
</comment>
<dbReference type="InterPro" id="IPR001204">
    <property type="entry name" value="Phos_transporter"/>
</dbReference>
<gene>
    <name evidence="9" type="ORF">Cboi02_000186300</name>
</gene>
<comment type="subcellular location">
    <subcellularLocation>
        <location evidence="1 7">Membrane</location>
        <topology evidence="1 7">Multi-pass membrane protein</topology>
    </subcellularLocation>
</comment>
<sequence length="578" mass="63063">MQLGAFDYIFAIAVIFAFLDAFNIGANDCANSFSSSISSRCLKYWQAMILAAICEFLGAVLAGSRVSDTIRSKIIDLNSFESTPAVLMLAMTCALVGSSTWLSIATYARMPVSTTHSLVGGVIGAGVATIGADNVYWGWSGFAKIVASWFIAPGIAGGFAGSIFLIVKYGILERKHSLRNALMLAPVVVFATFSILTMLITWKGAPNLNLDDLSTGATVGSIFGVGGVATIIYLAFIHPFFYRRLVHNDWTLKYYHVLMGPTFYFKSTDDIPPMPEGHQLVVDYYEGRRYDDETVNPTDKGEDVENTSNSDDGIAAKERDLADGAESEAVHFSNLEKTETVKEHERELWKRLIKVPSKWPYLFYLLVSYGWRQDVISTQSHNGAFGSGLEALHKRSKYYDIKVEHVFSLLQAFTACTMAFAHGANDISNAAGPLATVYLVWTSNTIASKADVPIWVLCFCAASLVVGLWLFGYRLMANLGNKLILQSPSRGFCIELGCCVTTVMATRLALPISTTQCAIGATVAVGLCNMDLKTINWRMVAFIYFGWIVTLPCAGLISGIICGIVVNAPHWGGVYELS</sequence>
<dbReference type="AlphaFoldDB" id="A0A9W6WG10"/>
<feature type="transmembrane region" description="Helical" evidence="7">
    <location>
        <begin position="452"/>
        <end position="473"/>
    </location>
</feature>
<evidence type="ECO:0000256" key="5">
    <source>
        <dbReference type="ARBA" id="ARBA00022989"/>
    </source>
</evidence>
<accession>A0A9W6WG10</accession>
<feature type="transmembrane region" description="Helical" evidence="7">
    <location>
        <begin position="181"/>
        <end position="202"/>
    </location>
</feature>
<comment type="similarity">
    <text evidence="7">Belongs to the inorganic phosphate transporter (PiT) (TC 2.A.20) family.</text>
</comment>
<dbReference type="GO" id="GO:0035435">
    <property type="term" value="P:phosphate ion transmembrane transport"/>
    <property type="evidence" value="ECO:0007669"/>
    <property type="project" value="TreeGrafter"/>
</dbReference>
<evidence type="ECO:0000256" key="3">
    <source>
        <dbReference type="ARBA" id="ARBA00022592"/>
    </source>
</evidence>
<keyword evidence="4 7" id="KW-0812">Transmembrane</keyword>
<feature type="transmembrane region" description="Helical" evidence="7">
    <location>
        <begin position="6"/>
        <end position="26"/>
    </location>
</feature>
<evidence type="ECO:0000256" key="2">
    <source>
        <dbReference type="ARBA" id="ARBA00022448"/>
    </source>
</evidence>
<evidence type="ECO:0000256" key="6">
    <source>
        <dbReference type="ARBA" id="ARBA00023136"/>
    </source>
</evidence>
<evidence type="ECO:0000256" key="8">
    <source>
        <dbReference type="SAM" id="MobiDB-lite"/>
    </source>
</evidence>
<evidence type="ECO:0000313" key="9">
    <source>
        <dbReference type="EMBL" id="GME68791.1"/>
    </source>
</evidence>
<dbReference type="PANTHER" id="PTHR11101">
    <property type="entry name" value="PHOSPHATE TRANSPORTER"/>
    <property type="match status" value="1"/>
</dbReference>
<feature type="transmembrane region" description="Helical" evidence="7">
    <location>
        <begin position="540"/>
        <end position="566"/>
    </location>
</feature>
<keyword evidence="5 7" id="KW-1133">Transmembrane helix</keyword>
<evidence type="ECO:0000313" key="10">
    <source>
        <dbReference type="Proteomes" id="UP001165120"/>
    </source>
</evidence>
<keyword evidence="2 7" id="KW-0813">Transport</keyword>
<dbReference type="Pfam" id="PF01384">
    <property type="entry name" value="PHO4"/>
    <property type="match status" value="1"/>
</dbReference>
<evidence type="ECO:0000256" key="7">
    <source>
        <dbReference type="RuleBase" id="RU363058"/>
    </source>
</evidence>
<feature type="transmembrane region" description="Helical" evidence="7">
    <location>
        <begin position="222"/>
        <end position="242"/>
    </location>
</feature>
<name>A0A9W6WG10_CANBO</name>
<protein>
    <recommendedName>
        <fullName evidence="7">Phosphate transporter</fullName>
    </recommendedName>
</protein>
<keyword evidence="10" id="KW-1185">Reference proteome</keyword>
<feature type="transmembrane region" description="Helical" evidence="7">
    <location>
        <begin position="118"/>
        <end position="139"/>
    </location>
</feature>
<organism evidence="9 10">
    <name type="scientific">Candida boidinii</name>
    <name type="common">Yeast</name>
    <dbReference type="NCBI Taxonomy" id="5477"/>
    <lineage>
        <taxon>Eukaryota</taxon>
        <taxon>Fungi</taxon>
        <taxon>Dikarya</taxon>
        <taxon>Ascomycota</taxon>
        <taxon>Saccharomycotina</taxon>
        <taxon>Pichiomycetes</taxon>
        <taxon>Pichiales</taxon>
        <taxon>Pichiaceae</taxon>
        <taxon>Ogataea</taxon>
        <taxon>Ogataea/Candida clade</taxon>
    </lineage>
</organism>
<dbReference type="Proteomes" id="UP001165120">
    <property type="component" value="Unassembled WGS sequence"/>
</dbReference>
<keyword evidence="3 7" id="KW-0592">Phosphate transport</keyword>
<evidence type="ECO:0000256" key="4">
    <source>
        <dbReference type="ARBA" id="ARBA00022692"/>
    </source>
</evidence>
<comment type="function">
    <text evidence="7">Sodium-phosphate symporter.</text>
</comment>
<reference evidence="9" key="1">
    <citation type="submission" date="2023-04" db="EMBL/GenBank/DDBJ databases">
        <title>Candida boidinii NBRC 10035.</title>
        <authorList>
            <person name="Ichikawa N."/>
            <person name="Sato H."/>
            <person name="Tonouchi N."/>
        </authorList>
    </citation>
    <scope>NUCLEOTIDE SEQUENCE</scope>
    <source>
        <strain evidence="9">NBRC 10035</strain>
    </source>
</reference>
<feature type="transmembrane region" description="Helical" evidence="7">
    <location>
        <begin position="86"/>
        <end position="106"/>
    </location>
</feature>